<evidence type="ECO:0000256" key="1">
    <source>
        <dbReference type="SAM" id="MobiDB-lite"/>
    </source>
</evidence>
<sequence length="164" mass="18311">MREKVLVKSSVTSEETCNNINACPVKTDQRASSSSSRPLNQEPGLPQPDPHRPILLDGYSVLQNLHEGEEDLEGERQVLQKIDCFASLTHQAFIKRFRVSKELAHDIIQEVTPFMQAPFRRTGISIQQKVFVALRFLGYGSYQEITGGNTLCCCKSINSKSGTV</sequence>
<accession>A0AAV8VJP3</accession>
<dbReference type="AlphaFoldDB" id="A0AAV8VJP3"/>
<dbReference type="EMBL" id="JANEYG010000076">
    <property type="protein sequence ID" value="KAJ8914225.1"/>
    <property type="molecule type" value="Genomic_DNA"/>
</dbReference>
<dbReference type="Proteomes" id="UP001159042">
    <property type="component" value="Unassembled WGS sequence"/>
</dbReference>
<proteinExistence type="predicted"/>
<evidence type="ECO:0000313" key="2">
    <source>
        <dbReference type="EMBL" id="KAJ8914225.1"/>
    </source>
</evidence>
<organism evidence="2 3">
    <name type="scientific">Exocentrus adspersus</name>
    <dbReference type="NCBI Taxonomy" id="1586481"/>
    <lineage>
        <taxon>Eukaryota</taxon>
        <taxon>Metazoa</taxon>
        <taxon>Ecdysozoa</taxon>
        <taxon>Arthropoda</taxon>
        <taxon>Hexapoda</taxon>
        <taxon>Insecta</taxon>
        <taxon>Pterygota</taxon>
        <taxon>Neoptera</taxon>
        <taxon>Endopterygota</taxon>
        <taxon>Coleoptera</taxon>
        <taxon>Polyphaga</taxon>
        <taxon>Cucujiformia</taxon>
        <taxon>Chrysomeloidea</taxon>
        <taxon>Cerambycidae</taxon>
        <taxon>Lamiinae</taxon>
        <taxon>Acanthocinini</taxon>
        <taxon>Exocentrus</taxon>
    </lineage>
</organism>
<feature type="region of interest" description="Disordered" evidence="1">
    <location>
        <begin position="23"/>
        <end position="50"/>
    </location>
</feature>
<keyword evidence="3" id="KW-1185">Reference proteome</keyword>
<evidence type="ECO:0000313" key="3">
    <source>
        <dbReference type="Proteomes" id="UP001159042"/>
    </source>
</evidence>
<feature type="compositionally biased region" description="Polar residues" evidence="1">
    <location>
        <begin position="30"/>
        <end position="39"/>
    </location>
</feature>
<gene>
    <name evidence="2" type="ORF">NQ315_003588</name>
</gene>
<comment type="caution">
    <text evidence="2">The sequence shown here is derived from an EMBL/GenBank/DDBJ whole genome shotgun (WGS) entry which is preliminary data.</text>
</comment>
<reference evidence="2 3" key="1">
    <citation type="journal article" date="2023" name="Insect Mol. Biol.">
        <title>Genome sequencing provides insights into the evolution of gene families encoding plant cell wall-degrading enzymes in longhorned beetles.</title>
        <authorList>
            <person name="Shin N.R."/>
            <person name="Okamura Y."/>
            <person name="Kirsch R."/>
            <person name="Pauchet Y."/>
        </authorList>
    </citation>
    <scope>NUCLEOTIDE SEQUENCE [LARGE SCALE GENOMIC DNA]</scope>
    <source>
        <strain evidence="2">EAD_L_NR</strain>
    </source>
</reference>
<protein>
    <submittedName>
        <fullName evidence="2">Uncharacterized protein</fullName>
    </submittedName>
</protein>
<name>A0AAV8VJP3_9CUCU</name>